<reference evidence="1" key="1">
    <citation type="journal article" date="2021" name="Proc. Natl. Acad. Sci. U.S.A.">
        <title>A Catalog of Tens of Thousands of Viruses from Human Metagenomes Reveals Hidden Associations with Chronic Diseases.</title>
        <authorList>
            <person name="Tisza M.J."/>
            <person name="Buck C.B."/>
        </authorList>
    </citation>
    <scope>NUCLEOTIDE SEQUENCE</scope>
    <source>
        <strain evidence="1">CtGz830</strain>
    </source>
</reference>
<accession>A0A8S5TA24</accession>
<sequence length="340" mass="38823">MRIIKFKYMLLDKKENLKRFLKVVKCSISHDSLAKLKYSASLTIENSEDIDFNNDLIQISCSINNVEDTIATLLISNSRKVYGSYSREIECFDKLLILEENKLKERLTIKAGSNIIDEVIKQLQGAKHKITLQSYVTKVDADFEIGTSRLDVINYLLKIVNYESLYSDKDGYFVTSPYILPENRKIDIEYNDISDSDGCLIFEDTQEEIDLFSIPNVFVRATNNSQIAPLRAVYINNNPNSLSSTINRGREIVDFKTVDDVLDYQTLYDIAQKDAVSASNIYKNITLKTGINIGHGFLNCVKLNVKSYKINDKFIETSWKIDDCNVGGAMEHSLRRLINV</sequence>
<dbReference type="EMBL" id="BK032780">
    <property type="protein sequence ID" value="DAF59984.1"/>
    <property type="molecule type" value="Genomic_DNA"/>
</dbReference>
<evidence type="ECO:0000313" key="1">
    <source>
        <dbReference type="EMBL" id="DAF59984.1"/>
    </source>
</evidence>
<name>A0A8S5TA24_9CAUD</name>
<proteinExistence type="predicted"/>
<evidence type="ECO:0008006" key="2">
    <source>
        <dbReference type="Google" id="ProtNLM"/>
    </source>
</evidence>
<organism evidence="1">
    <name type="scientific">Siphoviridae sp. ctGz830</name>
    <dbReference type="NCBI Taxonomy" id="2827825"/>
    <lineage>
        <taxon>Viruses</taxon>
        <taxon>Duplodnaviria</taxon>
        <taxon>Heunggongvirae</taxon>
        <taxon>Uroviricota</taxon>
        <taxon>Caudoviricetes</taxon>
    </lineage>
</organism>
<protein>
    <recommendedName>
        <fullName evidence="2">Tail protein</fullName>
    </recommendedName>
</protein>